<dbReference type="EnsemblMetazoa" id="Aqu2.1.28960_001">
    <property type="protein sequence ID" value="Aqu2.1.28960_001"/>
    <property type="gene ID" value="Aqu2.1.28960"/>
</dbReference>
<dbReference type="InterPro" id="IPR005595">
    <property type="entry name" value="TRAP_alpha"/>
</dbReference>
<dbReference type="GO" id="GO:0005789">
    <property type="term" value="C:endoplasmic reticulum membrane"/>
    <property type="evidence" value="ECO:0007669"/>
    <property type="project" value="UniProtKB-SubCell"/>
</dbReference>
<evidence type="ECO:0000256" key="13">
    <source>
        <dbReference type="SAM" id="Phobius"/>
    </source>
</evidence>
<evidence type="ECO:0000256" key="6">
    <source>
        <dbReference type="ARBA" id="ARBA00022824"/>
    </source>
</evidence>
<evidence type="ECO:0000313" key="16">
    <source>
        <dbReference type="Proteomes" id="UP000007879"/>
    </source>
</evidence>
<feature type="region of interest" description="Disordered" evidence="12">
    <location>
        <begin position="44"/>
        <end position="94"/>
    </location>
</feature>
<evidence type="ECO:0000256" key="8">
    <source>
        <dbReference type="ARBA" id="ARBA00023136"/>
    </source>
</evidence>
<gene>
    <name evidence="15" type="primary">100637759</name>
</gene>
<evidence type="ECO:0000256" key="4">
    <source>
        <dbReference type="ARBA" id="ARBA00022692"/>
    </source>
</evidence>
<dbReference type="KEGG" id="aqu:100637759"/>
<feature type="compositionally biased region" description="Acidic residues" evidence="12">
    <location>
        <begin position="44"/>
        <end position="56"/>
    </location>
</feature>
<dbReference type="eggNOG" id="KOG1631">
    <property type="taxonomic scope" value="Eukaryota"/>
</dbReference>
<organism evidence="15">
    <name type="scientific">Amphimedon queenslandica</name>
    <name type="common">Sponge</name>
    <dbReference type="NCBI Taxonomy" id="400682"/>
    <lineage>
        <taxon>Eukaryota</taxon>
        <taxon>Metazoa</taxon>
        <taxon>Porifera</taxon>
        <taxon>Demospongiae</taxon>
        <taxon>Heteroscleromorpha</taxon>
        <taxon>Haplosclerida</taxon>
        <taxon>Niphatidae</taxon>
        <taxon>Amphimedon</taxon>
    </lineage>
</organism>
<comment type="function">
    <text evidence="9">TRAP proteins are part of a complex whose function is to bind calcium to the ER membrane and thereby regulate the retention of ER resident proteins. May be involved in the recycling of the translocation apparatus after completion of the translocation process or may function as a membrane-bound chaperone facilitating folding of translocated proteins.</text>
</comment>
<dbReference type="OrthoDB" id="1926781at2759"/>
<protein>
    <recommendedName>
        <fullName evidence="3">Translocon-associated protein subunit alpha</fullName>
    </recommendedName>
    <alternativeName>
        <fullName evidence="11">Signal sequence receptor subunit alpha</fullName>
    </alternativeName>
</protein>
<evidence type="ECO:0000256" key="7">
    <source>
        <dbReference type="ARBA" id="ARBA00022989"/>
    </source>
</evidence>
<feature type="compositionally biased region" description="Polar residues" evidence="12">
    <location>
        <begin position="293"/>
        <end position="312"/>
    </location>
</feature>
<dbReference type="AlphaFoldDB" id="A0A1X7ULU1"/>
<evidence type="ECO:0000256" key="1">
    <source>
        <dbReference type="ARBA" id="ARBA00004115"/>
    </source>
</evidence>
<reference evidence="16" key="1">
    <citation type="journal article" date="2010" name="Nature">
        <title>The Amphimedon queenslandica genome and the evolution of animal complexity.</title>
        <authorList>
            <person name="Srivastava M."/>
            <person name="Simakov O."/>
            <person name="Chapman J."/>
            <person name="Fahey B."/>
            <person name="Gauthier M.E."/>
            <person name="Mitros T."/>
            <person name="Richards G.S."/>
            <person name="Conaco C."/>
            <person name="Dacre M."/>
            <person name="Hellsten U."/>
            <person name="Larroux C."/>
            <person name="Putnam N.H."/>
            <person name="Stanke M."/>
            <person name="Adamska M."/>
            <person name="Darling A."/>
            <person name="Degnan S.M."/>
            <person name="Oakley T.H."/>
            <person name="Plachetzki D.C."/>
            <person name="Zhai Y."/>
            <person name="Adamski M."/>
            <person name="Calcino A."/>
            <person name="Cummins S.F."/>
            <person name="Goodstein D.M."/>
            <person name="Harris C."/>
            <person name="Jackson D.J."/>
            <person name="Leys S.P."/>
            <person name="Shu S."/>
            <person name="Woodcroft B.J."/>
            <person name="Vervoort M."/>
            <person name="Kosik K.S."/>
            <person name="Manning G."/>
            <person name="Degnan B.M."/>
            <person name="Rokhsar D.S."/>
        </authorList>
    </citation>
    <scope>NUCLEOTIDE SEQUENCE [LARGE SCALE GENOMIC DNA]</scope>
</reference>
<feature type="signal peptide" evidence="14">
    <location>
        <begin position="1"/>
        <end position="32"/>
    </location>
</feature>
<comment type="subcellular location">
    <subcellularLocation>
        <location evidence="1">Endoplasmic reticulum membrane</location>
        <topology evidence="1">Single-pass type I membrane protein</topology>
    </subcellularLocation>
</comment>
<keyword evidence="7 13" id="KW-1133">Transmembrane helix</keyword>
<sequence length="312" mass="34885">MMSPRGSLVLLLSLSLFLTPLLSLSGPSLALADDAVVGEDDEVMSVDDEEGEDDENVVLPDAGEARESGGDGAGSEEEEEEEEEEEDLYKPSPDAKTDIIFTNRAENNFLAGQIVKSLIGFSNNGNENFIVTSVEASFRYPQDFSYFIQNFSKVYYDAYVPPSHQASFTYDFTPSESFYSRPFGLVVNVYYKTEEGNEFRDAVFNGTVNIVEIEEEFDAESFFMYVLMISGVCLLMFIIHFVWTTVKRGGRAAPKKRAAPVERGTTKNKRSQVDESWLPEGTIQKKSPRKPTSPRNRQKTTSNNTLNTPKVD</sequence>
<feature type="region of interest" description="Disordered" evidence="12">
    <location>
        <begin position="253"/>
        <end position="312"/>
    </location>
</feature>
<evidence type="ECO:0000256" key="5">
    <source>
        <dbReference type="ARBA" id="ARBA00022729"/>
    </source>
</evidence>
<feature type="transmembrane region" description="Helical" evidence="13">
    <location>
        <begin position="222"/>
        <end position="246"/>
    </location>
</feature>
<evidence type="ECO:0000256" key="14">
    <source>
        <dbReference type="SAM" id="SignalP"/>
    </source>
</evidence>
<dbReference type="STRING" id="400682.A0A1X7ULU1"/>
<evidence type="ECO:0000256" key="10">
    <source>
        <dbReference type="ARBA" id="ARBA00025854"/>
    </source>
</evidence>
<name>A0A1X7ULU1_AMPQE</name>
<evidence type="ECO:0000256" key="3">
    <source>
        <dbReference type="ARBA" id="ARBA00020280"/>
    </source>
</evidence>
<keyword evidence="16" id="KW-1185">Reference proteome</keyword>
<proteinExistence type="inferred from homology"/>
<evidence type="ECO:0000256" key="2">
    <source>
        <dbReference type="ARBA" id="ARBA00006776"/>
    </source>
</evidence>
<dbReference type="EnsemblMetazoa" id="XM_019997794.1">
    <property type="protein sequence ID" value="XP_019853353.1"/>
    <property type="gene ID" value="LOC100637759"/>
</dbReference>
<keyword evidence="6" id="KW-0256">Endoplasmic reticulum</keyword>
<feature type="chain" id="PRO_5010879678" description="Translocon-associated protein subunit alpha" evidence="14">
    <location>
        <begin position="33"/>
        <end position="312"/>
    </location>
</feature>
<reference evidence="15" key="2">
    <citation type="submission" date="2017-05" db="UniProtKB">
        <authorList>
            <consortium name="EnsemblMetazoa"/>
        </authorList>
    </citation>
    <scope>IDENTIFICATION</scope>
</reference>
<dbReference type="Pfam" id="PF03896">
    <property type="entry name" value="TRAP_alpha"/>
    <property type="match status" value="1"/>
</dbReference>
<keyword evidence="5 14" id="KW-0732">Signal</keyword>
<dbReference type="OMA" id="TFPYSFT"/>
<accession>A0A1X7ULU1</accession>
<comment type="similarity">
    <text evidence="2">Belongs to the TRAP-alpha family.</text>
</comment>
<feature type="compositionally biased region" description="Acidic residues" evidence="12">
    <location>
        <begin position="74"/>
        <end position="87"/>
    </location>
</feature>
<comment type="subunit">
    <text evidence="10">Heterotetramer of TRAP-alpha, TRAP-beta, TRAP-delta and TRAP-gamma. Interacts with palmitoylated calnexin (CALX), the interaction is required for efficient folding of glycosylated proteins.</text>
</comment>
<dbReference type="EnsemblMetazoa" id="XM_003387298.2">
    <property type="protein sequence ID" value="XP_003387346.1"/>
    <property type="gene ID" value="LOC100637759"/>
</dbReference>
<evidence type="ECO:0000313" key="15">
    <source>
        <dbReference type="EnsemblMetazoa" id="Aqu2.1.28960_001"/>
    </source>
</evidence>
<dbReference type="PANTHER" id="PTHR12924">
    <property type="entry name" value="TRANSLOCON-ASSOCIATED PROTEIN, ALPHA SUBUNIT"/>
    <property type="match status" value="1"/>
</dbReference>
<keyword evidence="8 13" id="KW-0472">Membrane</keyword>
<dbReference type="PANTHER" id="PTHR12924:SF0">
    <property type="entry name" value="TRANSLOCON-ASSOCIATED PROTEIN SUBUNIT ALPHA"/>
    <property type="match status" value="1"/>
</dbReference>
<evidence type="ECO:0000256" key="12">
    <source>
        <dbReference type="SAM" id="MobiDB-lite"/>
    </source>
</evidence>
<dbReference type="Proteomes" id="UP000007879">
    <property type="component" value="Unassembled WGS sequence"/>
</dbReference>
<dbReference type="InParanoid" id="A0A1X7ULU1"/>
<evidence type="ECO:0000256" key="11">
    <source>
        <dbReference type="ARBA" id="ARBA00031071"/>
    </source>
</evidence>
<keyword evidence="4 13" id="KW-0812">Transmembrane</keyword>
<evidence type="ECO:0000256" key="9">
    <source>
        <dbReference type="ARBA" id="ARBA00025620"/>
    </source>
</evidence>